<comment type="caution">
    <text evidence="8">The sequence shown here is derived from an EMBL/GenBank/DDBJ whole genome shotgun (WGS) entry which is preliminary data.</text>
</comment>
<feature type="domain" description="IFT80 second beta-propeller" evidence="6">
    <location>
        <begin position="302"/>
        <end position="590"/>
    </location>
</feature>
<evidence type="ECO:0000259" key="7">
    <source>
        <dbReference type="Pfam" id="PF23387"/>
    </source>
</evidence>
<keyword evidence="4" id="KW-0853">WD repeat</keyword>
<feature type="repeat" description="WD" evidence="4">
    <location>
        <begin position="104"/>
        <end position="136"/>
    </location>
</feature>
<dbReference type="Proteomes" id="UP001374579">
    <property type="component" value="Unassembled WGS sequence"/>
</dbReference>
<dbReference type="Pfam" id="PF23335">
    <property type="entry name" value="Beta-prop_IFT80_2nd"/>
    <property type="match status" value="1"/>
</dbReference>
<dbReference type="Pfam" id="PF00400">
    <property type="entry name" value="WD40"/>
    <property type="match status" value="3"/>
</dbReference>
<dbReference type="SUPFAM" id="SSF50978">
    <property type="entry name" value="WD40 repeat-like"/>
    <property type="match status" value="2"/>
</dbReference>
<dbReference type="EMBL" id="JBAMIC010000024">
    <property type="protein sequence ID" value="KAK7090429.1"/>
    <property type="molecule type" value="Genomic_DNA"/>
</dbReference>
<organism evidence="8 9">
    <name type="scientific">Littorina saxatilis</name>
    <dbReference type="NCBI Taxonomy" id="31220"/>
    <lineage>
        <taxon>Eukaryota</taxon>
        <taxon>Metazoa</taxon>
        <taxon>Spiralia</taxon>
        <taxon>Lophotrochozoa</taxon>
        <taxon>Mollusca</taxon>
        <taxon>Gastropoda</taxon>
        <taxon>Caenogastropoda</taxon>
        <taxon>Littorinimorpha</taxon>
        <taxon>Littorinoidea</taxon>
        <taxon>Littorinidae</taxon>
        <taxon>Littorina</taxon>
    </lineage>
</organism>
<dbReference type="FunFam" id="2.130.10.10:FF:001115">
    <property type="entry name" value="Intraflagellar transport 80 homolog (Chlamydomonas)"/>
    <property type="match status" value="1"/>
</dbReference>
<dbReference type="SMART" id="SM00320">
    <property type="entry name" value="WD40"/>
    <property type="match status" value="7"/>
</dbReference>
<evidence type="ECO:0008006" key="10">
    <source>
        <dbReference type="Google" id="ProtNLM"/>
    </source>
</evidence>
<protein>
    <recommendedName>
        <fullName evidence="10">Intraflagellar transport protein 80</fullName>
    </recommendedName>
</protein>
<dbReference type="GO" id="GO:0030992">
    <property type="term" value="C:intraciliary transport particle B"/>
    <property type="evidence" value="ECO:0007669"/>
    <property type="project" value="TreeGrafter"/>
</dbReference>
<dbReference type="PANTHER" id="PTHR24098:SF0">
    <property type="entry name" value="OUTER SEGMENT 5"/>
    <property type="match status" value="1"/>
</dbReference>
<dbReference type="InterPro" id="IPR056456">
    <property type="entry name" value="Beta-prop_IFT80_2nd"/>
</dbReference>
<dbReference type="InterPro" id="IPR001680">
    <property type="entry name" value="WD40_rpt"/>
</dbReference>
<dbReference type="PANTHER" id="PTHR24098">
    <property type="entry name" value="OUTER SEGMENT 5"/>
    <property type="match status" value="1"/>
</dbReference>
<evidence type="ECO:0000256" key="4">
    <source>
        <dbReference type="PROSITE-ProRule" id="PRU00221"/>
    </source>
</evidence>
<name>A0AAN9APG9_9CAEN</name>
<proteinExistence type="predicted"/>
<comment type="subcellular location">
    <subcellularLocation>
        <location evidence="1">Cell projection</location>
        <location evidence="1">Cilium</location>
    </subcellularLocation>
</comment>
<feature type="repeat" description="WD" evidence="4">
    <location>
        <begin position="10"/>
        <end position="50"/>
    </location>
</feature>
<dbReference type="FunFam" id="2.130.10.10:FF:000298">
    <property type="entry name" value="Intraflagellar transport 80 homolog (Chlamydomonas)"/>
    <property type="match status" value="1"/>
</dbReference>
<dbReference type="InterPro" id="IPR015943">
    <property type="entry name" value="WD40/YVTN_repeat-like_dom_sf"/>
</dbReference>
<feature type="domain" description="IFT80/172/WDR35 TPR" evidence="7">
    <location>
        <begin position="618"/>
        <end position="764"/>
    </location>
</feature>
<feature type="region of interest" description="Disordered" evidence="5">
    <location>
        <begin position="758"/>
        <end position="792"/>
    </location>
</feature>
<accession>A0AAN9APG9</accession>
<evidence type="ECO:0000256" key="3">
    <source>
        <dbReference type="ARBA" id="ARBA00023273"/>
    </source>
</evidence>
<dbReference type="AlphaFoldDB" id="A0AAN9APG9"/>
<dbReference type="InterPro" id="IPR056157">
    <property type="entry name" value="TPR_IFT80_172_dom"/>
</dbReference>
<evidence type="ECO:0000313" key="9">
    <source>
        <dbReference type="Proteomes" id="UP001374579"/>
    </source>
</evidence>
<evidence type="ECO:0000259" key="6">
    <source>
        <dbReference type="Pfam" id="PF23335"/>
    </source>
</evidence>
<dbReference type="PROSITE" id="PS50294">
    <property type="entry name" value="WD_REPEATS_REGION"/>
    <property type="match status" value="2"/>
</dbReference>
<reference evidence="8 9" key="1">
    <citation type="submission" date="2024-02" db="EMBL/GenBank/DDBJ databases">
        <title>Chromosome-scale genome assembly of the rough periwinkle Littorina saxatilis.</title>
        <authorList>
            <person name="De Jode A."/>
            <person name="Faria R."/>
            <person name="Formenti G."/>
            <person name="Sims Y."/>
            <person name="Smith T.P."/>
            <person name="Tracey A."/>
            <person name="Wood J.M.D."/>
            <person name="Zagrodzka Z.B."/>
            <person name="Johannesson K."/>
            <person name="Butlin R.K."/>
            <person name="Leder E.H."/>
        </authorList>
    </citation>
    <scope>NUCLEOTIDE SEQUENCE [LARGE SCALE GENOMIC DNA]</scope>
    <source>
        <strain evidence="8">Snail1</strain>
        <tissue evidence="8">Muscle</tissue>
    </source>
</reference>
<keyword evidence="9" id="KW-1185">Reference proteome</keyword>
<gene>
    <name evidence="8" type="ORF">V1264_010227</name>
</gene>
<dbReference type="PROSITE" id="PS50082">
    <property type="entry name" value="WD_REPEATS_2"/>
    <property type="match status" value="3"/>
</dbReference>
<keyword evidence="2" id="KW-0969">Cilium</keyword>
<sequence>MRFKTTLQKLPKHSELVSCVGWTSPDELYSGADDHLIIRWNMTTNEQSTVMTLPNDCFPTDMHWFPKSASGMGGKKGASEIFVLTSTDGKIHIINRSGRVEKSTEAHKGAVLSGRWSYDGTALVTAGEDGQVKVWSRSGMLRSTLTQNSIPVYGVCWGPDCDQVLFTNGKQLVIKPLQANAKPSMWKAHDGIILTIDWNPVNNLIISGAEDCKYKVWDTFGRPMYSSTAHEYPITSVAWTPDGELFAVGSFNTLRLCDRCGWSYALEKPNTGSVFNLAWSGDGTQVAGACGNSHVIFANIIEKRLEWKNFEATVTSAKQIQVRNVMNDVVEKLDFRDRIIKVALGFNNLVVATSSQCYVYSIKNWNTPVIFELKEGGVTLIKQAEKHFLMVDGSGVYVFSYDGRLVCSPKHQGMKADMLNAQTLTLNNDTVAIRDKTDEKVVYLFDAQTGKAMGDGKPLMHKVEVLEMALDQCGPATERKLAIIDKNHDLFLTSVRIFGTERKSTKLASMIHMMTWNDETNMLAAMTDGKIFVWYYPNAVYVDAELLPKTVAEKVTSDFGKSPQLLGFIGSHLILRRLEGSLVSTTIAPYPAVLHTFVAASRWEDAVRLCRFVKDDGLWACLAAMATYAKDLNTAEIAYAAIKEVEKVQFINNIKDIPVKEARNAEMALLCGNYTDSESILIQAGLTFRAIMLNVQLYNWDRALELAVKHKTHVDTVLGFRQKYLKRFERKETNKRFLQYSEGIEIDWEKIESKIQMEYQKERERPSGNVGATSGGAGDATKPRSGGRKERA</sequence>
<keyword evidence="3" id="KW-0966">Cell projection</keyword>
<evidence type="ECO:0000256" key="5">
    <source>
        <dbReference type="SAM" id="MobiDB-lite"/>
    </source>
</evidence>
<dbReference type="Gene3D" id="2.130.10.10">
    <property type="entry name" value="YVTN repeat-like/Quinoprotein amine dehydrogenase"/>
    <property type="match status" value="2"/>
</dbReference>
<dbReference type="GO" id="GO:0005929">
    <property type="term" value="C:cilium"/>
    <property type="evidence" value="ECO:0007669"/>
    <property type="project" value="UniProtKB-SubCell"/>
</dbReference>
<feature type="repeat" description="WD" evidence="4">
    <location>
        <begin position="186"/>
        <end position="218"/>
    </location>
</feature>
<evidence type="ECO:0000256" key="2">
    <source>
        <dbReference type="ARBA" id="ARBA00023069"/>
    </source>
</evidence>
<dbReference type="GO" id="GO:0060271">
    <property type="term" value="P:cilium assembly"/>
    <property type="evidence" value="ECO:0007669"/>
    <property type="project" value="TreeGrafter"/>
</dbReference>
<evidence type="ECO:0000313" key="8">
    <source>
        <dbReference type="EMBL" id="KAK7090429.1"/>
    </source>
</evidence>
<dbReference type="InterPro" id="IPR036322">
    <property type="entry name" value="WD40_repeat_dom_sf"/>
</dbReference>
<evidence type="ECO:0000256" key="1">
    <source>
        <dbReference type="ARBA" id="ARBA00004138"/>
    </source>
</evidence>
<dbReference type="Pfam" id="PF23387">
    <property type="entry name" value="TPR_IFT80_172"/>
    <property type="match status" value="1"/>
</dbReference>